<protein>
    <submittedName>
        <fullName evidence="2">ATP synthase subunit Ca2+/Mg2+ transporter</fullName>
    </submittedName>
</protein>
<evidence type="ECO:0000313" key="2">
    <source>
        <dbReference type="EMBL" id="TLD40346.1"/>
    </source>
</evidence>
<dbReference type="InterPro" id="IPR032820">
    <property type="entry name" value="ATPase_put"/>
</dbReference>
<reference evidence="2 3" key="1">
    <citation type="submission" date="2019-04" db="EMBL/GenBank/DDBJ databases">
        <title>Genome of a novel bacterium Candidatus Jettenia ecosi reconstructed from metagenome of an anammox bioreactor.</title>
        <authorList>
            <person name="Mardanov A.V."/>
            <person name="Beletsky A.V."/>
            <person name="Ravin N.V."/>
            <person name="Botchkova E.A."/>
            <person name="Litti Y.V."/>
            <person name="Nozhevnikova A.N."/>
        </authorList>
    </citation>
    <scope>NUCLEOTIDE SEQUENCE [LARGE SCALE GENOMIC DNA]</scope>
    <source>
        <strain evidence="2">J2</strain>
    </source>
</reference>
<comment type="caution">
    <text evidence="2">The sequence shown here is derived from an EMBL/GenBank/DDBJ whole genome shotgun (WGS) entry which is preliminary data.</text>
</comment>
<accession>A0A533Q6W3</accession>
<dbReference type="NCBIfam" id="TIGR02230">
    <property type="entry name" value="ATPase_gene1"/>
    <property type="match status" value="1"/>
</dbReference>
<dbReference type="InterPro" id="IPR011744">
    <property type="entry name" value="ATPase_gene1"/>
</dbReference>
<proteinExistence type="predicted"/>
<evidence type="ECO:0000256" key="1">
    <source>
        <dbReference type="SAM" id="Phobius"/>
    </source>
</evidence>
<dbReference type="Proteomes" id="UP000319783">
    <property type="component" value="Unassembled WGS sequence"/>
</dbReference>
<dbReference type="AlphaFoldDB" id="A0A533Q6W3"/>
<name>A0A533Q6W3_9BACT</name>
<sequence length="102" mass="11831">MVKNKKEKYSHREEFSKKVGIKESRRIKARQKKGFSVIYGLSMFGMVGWSVAIPTIILTLIGIWLDRKWPGRFSWALTLIVIGVILGCLNAWYWVKKESRGD</sequence>
<gene>
    <name evidence="2" type="ORF">JETT_3382</name>
</gene>
<keyword evidence="1" id="KW-0472">Membrane</keyword>
<dbReference type="EMBL" id="SULG01000108">
    <property type="protein sequence ID" value="TLD40346.1"/>
    <property type="molecule type" value="Genomic_DNA"/>
</dbReference>
<dbReference type="Pfam" id="PF09527">
    <property type="entry name" value="ATPase_gene1"/>
    <property type="match status" value="1"/>
</dbReference>
<feature type="transmembrane region" description="Helical" evidence="1">
    <location>
        <begin position="73"/>
        <end position="95"/>
    </location>
</feature>
<feature type="transmembrane region" description="Helical" evidence="1">
    <location>
        <begin position="35"/>
        <end position="61"/>
    </location>
</feature>
<evidence type="ECO:0000313" key="3">
    <source>
        <dbReference type="Proteomes" id="UP000319783"/>
    </source>
</evidence>
<keyword evidence="1" id="KW-0812">Transmembrane</keyword>
<keyword evidence="1" id="KW-1133">Transmembrane helix</keyword>
<organism evidence="2 3">
    <name type="scientific">Candidatus Jettenia ecosi</name>
    <dbReference type="NCBI Taxonomy" id="2494326"/>
    <lineage>
        <taxon>Bacteria</taxon>
        <taxon>Pseudomonadati</taxon>
        <taxon>Planctomycetota</taxon>
        <taxon>Candidatus Brocadiia</taxon>
        <taxon>Candidatus Brocadiales</taxon>
        <taxon>Candidatus Brocadiaceae</taxon>
        <taxon>Candidatus Jettenia</taxon>
    </lineage>
</organism>